<evidence type="ECO:0000256" key="2">
    <source>
        <dbReference type="ARBA" id="ARBA00022692"/>
    </source>
</evidence>
<protein>
    <submittedName>
        <fullName evidence="7">APC family permease</fullName>
    </submittedName>
</protein>
<dbReference type="Pfam" id="PF00324">
    <property type="entry name" value="AA_permease"/>
    <property type="match status" value="1"/>
</dbReference>
<evidence type="ECO:0000256" key="1">
    <source>
        <dbReference type="ARBA" id="ARBA00004141"/>
    </source>
</evidence>
<dbReference type="InterPro" id="IPR050367">
    <property type="entry name" value="APC_superfamily"/>
</dbReference>
<sequence length="456" mass="49602">MKTLLLIEAWGLISVIFFGLAYMTPMGLFTSYGIVEEITNGMIPAAYIVALIVMSFTVYGYGQMVKAYPVAGSTYTYAQKSIHPNVGFIVGWAFLLDYAFASIINSLVMGLYLHASIPSVPMWVWIVLFLIVVSTINYLGIKLATNINTIIFIFQVLVLVIFAGLCINGILNGQGTGVLFSVTPFFNSESAIIPIMSGAAILCMSFLGFDSITTLSEETKNPEKTIPKAMFLIILIGAVLFIGISYLAHSVFPDFTQFNDLDVAGSEIALFIGGNLFSAVFLSGMIIGVLGTGIASVAGMSRLLFAMGRDGVISKKIFGYVHPKYKTPTNNIIVTCIIALSSLLIDLTTAVSLINFGAFVTYIAVNVSVISHYYIRNNKRTFKGTILYLIIPFIGGGLNLWMLSRLGETSLVIGGLWLLSGILYLAWLTRLFTKRAPEMQVADIQNGKLENKNVTA</sequence>
<feature type="transmembrane region" description="Helical" evidence="5">
    <location>
        <begin position="82"/>
        <end position="108"/>
    </location>
</feature>
<evidence type="ECO:0000313" key="7">
    <source>
        <dbReference type="EMBL" id="MFD1708256.1"/>
    </source>
</evidence>
<name>A0ABW4KLK9_9BACI</name>
<feature type="transmembrane region" description="Helical" evidence="5">
    <location>
        <begin position="356"/>
        <end position="374"/>
    </location>
</feature>
<feature type="transmembrane region" description="Helical" evidence="5">
    <location>
        <begin position="120"/>
        <end position="139"/>
    </location>
</feature>
<dbReference type="InterPro" id="IPR004841">
    <property type="entry name" value="AA-permease/SLC12A_dom"/>
</dbReference>
<accession>A0ABW4KLK9</accession>
<keyword evidence="8" id="KW-1185">Reference proteome</keyword>
<evidence type="ECO:0000256" key="3">
    <source>
        <dbReference type="ARBA" id="ARBA00022989"/>
    </source>
</evidence>
<reference evidence="8" key="1">
    <citation type="journal article" date="2019" name="Int. J. Syst. Evol. Microbiol.">
        <title>The Global Catalogue of Microorganisms (GCM) 10K type strain sequencing project: providing services to taxonomists for standard genome sequencing and annotation.</title>
        <authorList>
            <consortium name="The Broad Institute Genomics Platform"/>
            <consortium name="The Broad Institute Genome Sequencing Center for Infectious Disease"/>
            <person name="Wu L."/>
            <person name="Ma J."/>
        </authorList>
    </citation>
    <scope>NUCLEOTIDE SEQUENCE [LARGE SCALE GENOMIC DNA]</scope>
    <source>
        <strain evidence="8">CGMCC 1.12295</strain>
    </source>
</reference>
<dbReference type="PANTHER" id="PTHR42770">
    <property type="entry name" value="AMINO ACID TRANSPORTER-RELATED"/>
    <property type="match status" value="1"/>
</dbReference>
<feature type="transmembrane region" description="Helical" evidence="5">
    <location>
        <begin position="12"/>
        <end position="35"/>
    </location>
</feature>
<feature type="transmembrane region" description="Helical" evidence="5">
    <location>
        <begin position="268"/>
        <end position="299"/>
    </location>
</feature>
<evidence type="ECO:0000259" key="6">
    <source>
        <dbReference type="Pfam" id="PF00324"/>
    </source>
</evidence>
<evidence type="ECO:0000256" key="5">
    <source>
        <dbReference type="SAM" id="Phobius"/>
    </source>
</evidence>
<evidence type="ECO:0000313" key="8">
    <source>
        <dbReference type="Proteomes" id="UP001597301"/>
    </source>
</evidence>
<feature type="transmembrane region" description="Helical" evidence="5">
    <location>
        <begin position="151"/>
        <end position="171"/>
    </location>
</feature>
<comment type="subcellular location">
    <subcellularLocation>
        <location evidence="1">Membrane</location>
        <topology evidence="1">Multi-pass membrane protein</topology>
    </subcellularLocation>
</comment>
<proteinExistence type="predicted"/>
<keyword evidence="2 5" id="KW-0812">Transmembrane</keyword>
<dbReference type="Gene3D" id="1.20.1740.10">
    <property type="entry name" value="Amino acid/polyamine transporter I"/>
    <property type="match status" value="1"/>
</dbReference>
<dbReference type="EMBL" id="JBHUEO010000063">
    <property type="protein sequence ID" value="MFD1708256.1"/>
    <property type="molecule type" value="Genomic_DNA"/>
</dbReference>
<feature type="domain" description="Amino acid permease/ SLC12A" evidence="6">
    <location>
        <begin position="15"/>
        <end position="393"/>
    </location>
</feature>
<feature type="transmembrane region" description="Helical" evidence="5">
    <location>
        <begin position="41"/>
        <end position="61"/>
    </location>
</feature>
<dbReference type="PIRSF" id="PIRSF006060">
    <property type="entry name" value="AA_transporter"/>
    <property type="match status" value="1"/>
</dbReference>
<dbReference type="Proteomes" id="UP001597301">
    <property type="component" value="Unassembled WGS sequence"/>
</dbReference>
<keyword evidence="4 5" id="KW-0472">Membrane</keyword>
<organism evidence="7 8">
    <name type="scientific">Siminovitchia sediminis</name>
    <dbReference type="NCBI Taxonomy" id="1274353"/>
    <lineage>
        <taxon>Bacteria</taxon>
        <taxon>Bacillati</taxon>
        <taxon>Bacillota</taxon>
        <taxon>Bacilli</taxon>
        <taxon>Bacillales</taxon>
        <taxon>Bacillaceae</taxon>
        <taxon>Siminovitchia</taxon>
    </lineage>
</organism>
<evidence type="ECO:0000256" key="4">
    <source>
        <dbReference type="ARBA" id="ARBA00023136"/>
    </source>
</evidence>
<comment type="caution">
    <text evidence="7">The sequence shown here is derived from an EMBL/GenBank/DDBJ whole genome shotgun (WGS) entry which is preliminary data.</text>
</comment>
<feature type="transmembrane region" description="Helical" evidence="5">
    <location>
        <begin position="191"/>
        <end position="209"/>
    </location>
</feature>
<dbReference type="PANTHER" id="PTHR42770:SF8">
    <property type="entry name" value="PUTRESCINE IMPORTER PUUP"/>
    <property type="match status" value="1"/>
</dbReference>
<gene>
    <name evidence="7" type="ORF">ACFSCZ_16185</name>
</gene>
<feature type="transmembrane region" description="Helical" evidence="5">
    <location>
        <begin position="229"/>
        <end position="248"/>
    </location>
</feature>
<dbReference type="RefSeq" id="WP_380775342.1">
    <property type="nucleotide sequence ID" value="NZ_JBHUEO010000063.1"/>
</dbReference>
<feature type="transmembrane region" description="Helical" evidence="5">
    <location>
        <begin position="332"/>
        <end position="350"/>
    </location>
</feature>
<keyword evidence="3 5" id="KW-1133">Transmembrane helix</keyword>
<feature type="transmembrane region" description="Helical" evidence="5">
    <location>
        <begin position="410"/>
        <end position="429"/>
    </location>
</feature>
<feature type="transmembrane region" description="Helical" evidence="5">
    <location>
        <begin position="386"/>
        <end position="404"/>
    </location>
</feature>